<protein>
    <recommendedName>
        <fullName evidence="4">PepSY domain-containing protein</fullName>
    </recommendedName>
</protein>
<accession>A0AAE9ZBA1</accession>
<dbReference type="SUPFAM" id="SSF160574">
    <property type="entry name" value="BT0923-like"/>
    <property type="match status" value="1"/>
</dbReference>
<dbReference type="AlphaFoldDB" id="A0AAE9ZBA1"/>
<feature type="signal peptide" evidence="1">
    <location>
        <begin position="1"/>
        <end position="19"/>
    </location>
</feature>
<evidence type="ECO:0008006" key="4">
    <source>
        <dbReference type="Google" id="ProtNLM"/>
    </source>
</evidence>
<gene>
    <name evidence="2" type="ORF">PUV54_15725</name>
</gene>
<dbReference type="RefSeq" id="WP_274493288.1">
    <property type="nucleotide sequence ID" value="NZ_CP118166.1"/>
</dbReference>
<name>A0AAE9ZBA1_9PROT</name>
<evidence type="ECO:0000313" key="2">
    <source>
        <dbReference type="EMBL" id="WDI31399.1"/>
    </source>
</evidence>
<feature type="chain" id="PRO_5041993520" description="PepSY domain-containing protein" evidence="1">
    <location>
        <begin position="20"/>
        <end position="158"/>
    </location>
</feature>
<reference evidence="2" key="1">
    <citation type="submission" date="2023-02" db="EMBL/GenBank/DDBJ databases">
        <title>Genome sequence of Hyphococcus flavus.</title>
        <authorList>
            <person name="Rong J.-C."/>
            <person name="Zhao Q."/>
            <person name="Yi M."/>
            <person name="Wu J.-Y."/>
        </authorList>
    </citation>
    <scope>NUCLEOTIDE SEQUENCE</scope>
    <source>
        <strain evidence="2">MCCC 1K03223</strain>
    </source>
</reference>
<organism evidence="2 3">
    <name type="scientific">Hyphococcus flavus</name>
    <dbReference type="NCBI Taxonomy" id="1866326"/>
    <lineage>
        <taxon>Bacteria</taxon>
        <taxon>Pseudomonadati</taxon>
        <taxon>Pseudomonadota</taxon>
        <taxon>Alphaproteobacteria</taxon>
        <taxon>Parvularculales</taxon>
        <taxon>Parvularculaceae</taxon>
        <taxon>Hyphococcus</taxon>
    </lineage>
</organism>
<dbReference type="KEGG" id="hfl:PUV54_15725"/>
<keyword evidence="1" id="KW-0732">Signal</keyword>
<dbReference type="Gene3D" id="3.10.450.360">
    <property type="match status" value="1"/>
</dbReference>
<sequence length="158" mass="17310">MHRALTMTAALLFATPLLAQDETEISINDVPENILDVAINTAPGVTFDRVSIEVENGVSIYEFEARDHNGNHIEIDVTEDGELDEIEMEIDESDLPASVLQTLNDVAPGFEATYIELSVRAGGAEFVYEFEGRIEGSAVDIEIAENGELLFISDDMMS</sequence>
<evidence type="ECO:0000256" key="1">
    <source>
        <dbReference type="SAM" id="SignalP"/>
    </source>
</evidence>
<proteinExistence type="predicted"/>
<keyword evidence="3" id="KW-1185">Reference proteome</keyword>
<dbReference type="Proteomes" id="UP001214043">
    <property type="component" value="Chromosome"/>
</dbReference>
<dbReference type="EMBL" id="CP118166">
    <property type="protein sequence ID" value="WDI31399.1"/>
    <property type="molecule type" value="Genomic_DNA"/>
</dbReference>
<evidence type="ECO:0000313" key="3">
    <source>
        <dbReference type="Proteomes" id="UP001214043"/>
    </source>
</evidence>